<reference evidence="1" key="1">
    <citation type="submission" date="2022-04" db="EMBL/GenBank/DDBJ databases">
        <title>Alcanivorax sp. CY1518 draft genome sequence.</title>
        <authorList>
            <person name="Zhao G."/>
            <person name="An M."/>
        </authorList>
    </citation>
    <scope>NUCLEOTIDE SEQUENCE</scope>
    <source>
        <strain evidence="1">CY1518</strain>
    </source>
</reference>
<name>A0ABT0E5D6_9GAMM</name>
<protein>
    <submittedName>
        <fullName evidence="1">Tat pathway signal protein</fullName>
    </submittedName>
</protein>
<dbReference type="InterPro" id="IPR006311">
    <property type="entry name" value="TAT_signal"/>
</dbReference>
<dbReference type="Proteomes" id="UP001165524">
    <property type="component" value="Unassembled WGS sequence"/>
</dbReference>
<proteinExistence type="predicted"/>
<dbReference type="RefSeq" id="WP_246949016.1">
    <property type="nucleotide sequence ID" value="NZ_JALKII010000002.1"/>
</dbReference>
<keyword evidence="2" id="KW-1185">Reference proteome</keyword>
<accession>A0ABT0E5D6</accession>
<evidence type="ECO:0000313" key="2">
    <source>
        <dbReference type="Proteomes" id="UP001165524"/>
    </source>
</evidence>
<gene>
    <name evidence="1" type="ORF">MU846_04700</name>
</gene>
<dbReference type="EMBL" id="JALKII010000002">
    <property type="protein sequence ID" value="MCK0537002.1"/>
    <property type="molecule type" value="Genomic_DNA"/>
</dbReference>
<sequence>MTTIDSPSAGISRRDFIRFGLIGGAVVASGATLSTLTGCARESQPASGFRHLRDSDLTLLRPLAPWLLAGAFEPTPANVDHALRQMDLLLDSAVPGARAELYKLLDGLHLAPMRWFLTSSWRAFDKQTPEQLRDTVRNWSERGIGLSRLALRAICQPLVWGWYLTEEGVRHTGYPGTPKKVVTA</sequence>
<dbReference type="PROSITE" id="PS51318">
    <property type="entry name" value="TAT"/>
    <property type="match status" value="1"/>
</dbReference>
<organism evidence="1 2">
    <name type="scientific">Alcanivorax quisquiliarum</name>
    <dbReference type="NCBI Taxonomy" id="2933565"/>
    <lineage>
        <taxon>Bacteria</taxon>
        <taxon>Pseudomonadati</taxon>
        <taxon>Pseudomonadota</taxon>
        <taxon>Gammaproteobacteria</taxon>
        <taxon>Oceanospirillales</taxon>
        <taxon>Alcanivoracaceae</taxon>
        <taxon>Alcanivorax</taxon>
    </lineage>
</organism>
<evidence type="ECO:0000313" key="1">
    <source>
        <dbReference type="EMBL" id="MCK0537002.1"/>
    </source>
</evidence>
<comment type="caution">
    <text evidence="1">The sequence shown here is derived from an EMBL/GenBank/DDBJ whole genome shotgun (WGS) entry which is preliminary data.</text>
</comment>